<dbReference type="PROSITE" id="PS00301">
    <property type="entry name" value="G_TR_1"/>
    <property type="match status" value="1"/>
</dbReference>
<dbReference type="SMART" id="SM00889">
    <property type="entry name" value="EFG_IV"/>
    <property type="match status" value="1"/>
</dbReference>
<dbReference type="EMBL" id="CP002903">
    <property type="protein sequence ID" value="AEJ61463.1"/>
    <property type="molecule type" value="Genomic_DNA"/>
</dbReference>
<dbReference type="InterPro" id="IPR031157">
    <property type="entry name" value="G_TR_CS"/>
</dbReference>
<dbReference type="Pfam" id="PF00009">
    <property type="entry name" value="GTP_EFTU"/>
    <property type="match status" value="1"/>
</dbReference>
<dbReference type="NCBIfam" id="TIGR00231">
    <property type="entry name" value="small_GTP"/>
    <property type="match status" value="1"/>
</dbReference>
<dbReference type="Gene3D" id="2.40.30.10">
    <property type="entry name" value="Translation factors"/>
    <property type="match status" value="1"/>
</dbReference>
<organism evidence="11 12">
    <name type="scientific">Winmispira thermophila (strain ATCC 700085 / DSM 6578 / Z-1203)</name>
    <name type="common">Spirochaeta thermophila</name>
    <dbReference type="NCBI Taxonomy" id="869211"/>
    <lineage>
        <taxon>Bacteria</taxon>
        <taxon>Pseudomonadati</taxon>
        <taxon>Spirochaetota</taxon>
        <taxon>Spirochaetia</taxon>
        <taxon>Winmispirales</taxon>
        <taxon>Winmispiraceae</taxon>
        <taxon>Winmispira</taxon>
    </lineage>
</organism>
<comment type="similarity">
    <text evidence="2 8">Belongs to the TRAFAC class translation factor GTPase superfamily. Classic translation factor GTPase family. EF-G/EF-2 subfamily.</text>
</comment>
<dbReference type="AlphaFoldDB" id="G0GEQ7"/>
<proteinExistence type="inferred from homology"/>
<evidence type="ECO:0000259" key="10">
    <source>
        <dbReference type="PROSITE" id="PS51722"/>
    </source>
</evidence>
<dbReference type="InterPro" id="IPR020568">
    <property type="entry name" value="Ribosomal_Su5_D2-typ_SF"/>
</dbReference>
<dbReference type="Pfam" id="PF00679">
    <property type="entry name" value="EFG_C"/>
    <property type="match status" value="1"/>
</dbReference>
<dbReference type="Gene3D" id="3.30.70.870">
    <property type="entry name" value="Elongation Factor G (Translational Gtpase), domain 3"/>
    <property type="match status" value="1"/>
</dbReference>
<dbReference type="RefSeq" id="WP_014624808.1">
    <property type="nucleotide sequence ID" value="NC_017583.1"/>
</dbReference>
<name>G0GEQ7_WINT7</name>
<comment type="function">
    <text evidence="7 8">Catalyzes the GTP-dependent ribosomal translocation step during translation elongation. During this step, the ribosome changes from the pre-translocational (PRE) to the post-translocational (POST) state as the newly formed A-site-bound peptidyl-tRNA and P-site-bound deacylated tRNA move to the P and E sites, respectively. Catalyzes the coordinated movement of the two tRNA molecules, the mRNA and conformational changes in the ribosome.</text>
</comment>
<keyword evidence="5 8" id="KW-0648">Protein biosynthesis</keyword>
<dbReference type="InterPro" id="IPR009000">
    <property type="entry name" value="Transl_B-barrel_sf"/>
</dbReference>
<dbReference type="CDD" id="cd01886">
    <property type="entry name" value="EF-G"/>
    <property type="match status" value="1"/>
</dbReference>
<dbReference type="InterPro" id="IPR005225">
    <property type="entry name" value="Small_GTP-bd"/>
</dbReference>
<dbReference type="InterPro" id="IPR000640">
    <property type="entry name" value="EFG_V-like"/>
</dbReference>
<dbReference type="InterPro" id="IPR035649">
    <property type="entry name" value="EFG_V"/>
</dbReference>
<keyword evidence="12" id="KW-1185">Reference proteome</keyword>
<dbReference type="PROSITE" id="PS51722">
    <property type="entry name" value="G_TR_2"/>
    <property type="match status" value="1"/>
</dbReference>
<dbReference type="InterPro" id="IPR053905">
    <property type="entry name" value="EF-G-like_DII"/>
</dbReference>
<dbReference type="InterPro" id="IPR000795">
    <property type="entry name" value="T_Tr_GTP-bd_dom"/>
</dbReference>
<evidence type="ECO:0000256" key="3">
    <source>
        <dbReference type="ARBA" id="ARBA00022741"/>
    </source>
</evidence>
<dbReference type="GO" id="GO:0032790">
    <property type="term" value="P:ribosome disassembly"/>
    <property type="evidence" value="ECO:0007669"/>
    <property type="project" value="TreeGrafter"/>
</dbReference>
<feature type="domain" description="Tr-type G" evidence="10">
    <location>
        <begin position="4"/>
        <end position="279"/>
    </location>
</feature>
<evidence type="ECO:0000256" key="2">
    <source>
        <dbReference type="ARBA" id="ARBA00005870"/>
    </source>
</evidence>
<dbReference type="SUPFAM" id="SSF50447">
    <property type="entry name" value="Translation proteins"/>
    <property type="match status" value="1"/>
</dbReference>
<dbReference type="KEGG" id="stq:Spith_1193"/>
<evidence type="ECO:0000313" key="12">
    <source>
        <dbReference type="Proteomes" id="UP000007254"/>
    </source>
</evidence>
<dbReference type="Gene3D" id="3.40.50.300">
    <property type="entry name" value="P-loop containing nucleotide triphosphate hydrolases"/>
    <property type="match status" value="1"/>
</dbReference>
<evidence type="ECO:0000256" key="9">
    <source>
        <dbReference type="NCBIfam" id="TIGR00484"/>
    </source>
</evidence>
<dbReference type="NCBIfam" id="TIGR00484">
    <property type="entry name" value="EF-G"/>
    <property type="match status" value="1"/>
</dbReference>
<keyword evidence="8" id="KW-0963">Cytoplasm</keyword>
<dbReference type="FunFam" id="3.30.70.240:FF:000001">
    <property type="entry name" value="Elongation factor G"/>
    <property type="match status" value="1"/>
</dbReference>
<protein>
    <recommendedName>
        <fullName evidence="8 9">Elongation factor G</fullName>
        <shortName evidence="8">EF-G</shortName>
    </recommendedName>
</protein>
<dbReference type="CDD" id="cd03713">
    <property type="entry name" value="EFG_mtEFG_C"/>
    <property type="match status" value="1"/>
</dbReference>
<dbReference type="CDD" id="cd01680">
    <property type="entry name" value="EFG_like_IV"/>
    <property type="match status" value="1"/>
</dbReference>
<feature type="binding site" evidence="8">
    <location>
        <begin position="131"/>
        <end position="134"/>
    </location>
    <ligand>
        <name>GTP</name>
        <dbReference type="ChEBI" id="CHEBI:37565"/>
    </ligand>
</feature>
<feature type="binding site" evidence="8">
    <location>
        <begin position="13"/>
        <end position="20"/>
    </location>
    <ligand>
        <name>GTP</name>
        <dbReference type="ChEBI" id="CHEBI:37565"/>
    </ligand>
</feature>
<dbReference type="Pfam" id="PF22042">
    <property type="entry name" value="EF-G_D2"/>
    <property type="match status" value="1"/>
</dbReference>
<keyword evidence="6 8" id="KW-0342">GTP-binding</keyword>
<evidence type="ECO:0000256" key="1">
    <source>
        <dbReference type="ARBA" id="ARBA00004496"/>
    </source>
</evidence>
<sequence length="682" mass="76106">MDRTKIRNIGIIAHIDAGKTTTTERILYYTGKTHRIGEVDDGQATMDWMEQEQNRGITITAAATTCFWKDHQINIIDTPGHVDFTVEVERALRVLDGAVVIFCAVGGVEPQSETVWHQADTYGVPRIAYVNKMDRMGADFFAVLEEMEKKLGAHPVPLQIPVGKEQSFRGVIDLITMRMIEWNQEVQGAEYHYLPIPEDMEETAAAWRERLLDSLSSHSDRITELFLEGKEIPEDLILRTIRSCTLARQITPVFCGSSLRNMGVQPLLDGVISYLPSPADLPPIKAYHVKKEKEVEIPQEESGQPLGLVFKIHADRDAGNLCFVRMYAGSIKTGTTVYNVAKKKRERITRIFRMHANRTEPLDMLRAGDIGVVVGFKLAQTGDTVSSEGQPVLLERMHLPEPVISISVEPKTLSDRKKLLDTLSVLTTEDPSLAMKEDEETGEILLSGMGELHLEVVVTRIKDEFGMDVRTGKPRVTYRETITREATVTETFDRIIGGKEQRATVTLAVRPRERGTGNRFVSQVRGNRIPEEILEAIRRSVEASFTGGILLGYPLVDVEAELREVEFDPETGTEFAFEAASSGAFERACREAAPVLLEPIMRIVVITPSEFLGEVVNQLSGRGGVIQGIESRGTVEEIHAQAPLERMFGYSTALRSVTQGRASFSMEFSHFAPKEDQARPRS</sequence>
<dbReference type="HOGENOM" id="CLU_002794_4_1_12"/>
<dbReference type="InterPro" id="IPR014721">
    <property type="entry name" value="Ribsml_uS5_D2-typ_fold_subgr"/>
</dbReference>
<gene>
    <name evidence="8" type="primary">fusA</name>
    <name evidence="11" type="ordered locus">Spith_1193</name>
</gene>
<dbReference type="STRING" id="869211.Spith_1193"/>
<dbReference type="InterPro" id="IPR027417">
    <property type="entry name" value="P-loop_NTPase"/>
</dbReference>
<dbReference type="PANTHER" id="PTHR43261">
    <property type="entry name" value="TRANSLATION ELONGATION FACTOR G-RELATED"/>
    <property type="match status" value="1"/>
</dbReference>
<feature type="binding site" evidence="8">
    <location>
        <begin position="77"/>
        <end position="81"/>
    </location>
    <ligand>
        <name>GTP</name>
        <dbReference type="ChEBI" id="CHEBI:37565"/>
    </ligand>
</feature>
<dbReference type="CDD" id="cd16262">
    <property type="entry name" value="EFG_III"/>
    <property type="match status" value="1"/>
</dbReference>
<dbReference type="NCBIfam" id="NF009381">
    <property type="entry name" value="PRK12740.1-5"/>
    <property type="match status" value="1"/>
</dbReference>
<dbReference type="OrthoDB" id="9804431at2"/>
<evidence type="ECO:0000313" key="11">
    <source>
        <dbReference type="EMBL" id="AEJ61463.1"/>
    </source>
</evidence>
<dbReference type="Pfam" id="PF14492">
    <property type="entry name" value="EFG_III"/>
    <property type="match status" value="1"/>
</dbReference>
<dbReference type="GO" id="GO:0003924">
    <property type="term" value="F:GTPase activity"/>
    <property type="evidence" value="ECO:0007669"/>
    <property type="project" value="InterPro"/>
</dbReference>
<dbReference type="SUPFAM" id="SSF54211">
    <property type="entry name" value="Ribosomal protein S5 domain 2-like"/>
    <property type="match status" value="1"/>
</dbReference>
<dbReference type="SUPFAM" id="SSF54980">
    <property type="entry name" value="EF-G C-terminal domain-like"/>
    <property type="match status" value="2"/>
</dbReference>
<keyword evidence="4 8" id="KW-0251">Elongation factor</keyword>
<evidence type="ECO:0000256" key="8">
    <source>
        <dbReference type="HAMAP-Rule" id="MF_00054"/>
    </source>
</evidence>
<dbReference type="PANTHER" id="PTHR43261:SF1">
    <property type="entry name" value="RIBOSOME-RELEASING FACTOR 2, MITOCHONDRIAL"/>
    <property type="match status" value="1"/>
</dbReference>
<dbReference type="InterPro" id="IPR009022">
    <property type="entry name" value="EFG_III"/>
</dbReference>
<dbReference type="GO" id="GO:0003746">
    <property type="term" value="F:translation elongation factor activity"/>
    <property type="evidence" value="ECO:0007669"/>
    <property type="project" value="UniProtKB-UniRule"/>
</dbReference>
<dbReference type="FunFam" id="3.30.70.870:FF:000002">
    <property type="entry name" value="Translation elongation factor 2"/>
    <property type="match status" value="1"/>
</dbReference>
<dbReference type="GO" id="GO:0005737">
    <property type="term" value="C:cytoplasm"/>
    <property type="evidence" value="ECO:0007669"/>
    <property type="project" value="UniProtKB-SubCell"/>
</dbReference>
<dbReference type="CDD" id="cd04088">
    <property type="entry name" value="EFG_mtEFG_II"/>
    <property type="match status" value="1"/>
</dbReference>
<dbReference type="InterPro" id="IPR005517">
    <property type="entry name" value="Transl_elong_EFG/EF2_IV"/>
</dbReference>
<dbReference type="InterPro" id="IPR035647">
    <property type="entry name" value="EFG_III/V"/>
</dbReference>
<keyword evidence="3 8" id="KW-0547">Nucleotide-binding</keyword>
<dbReference type="FunFam" id="3.40.50.300:FF:000029">
    <property type="entry name" value="Elongation factor G"/>
    <property type="match status" value="1"/>
</dbReference>
<evidence type="ECO:0000256" key="5">
    <source>
        <dbReference type="ARBA" id="ARBA00022917"/>
    </source>
</evidence>
<dbReference type="PRINTS" id="PR00315">
    <property type="entry name" value="ELONGATNFCT"/>
</dbReference>
<dbReference type="GO" id="GO:0005525">
    <property type="term" value="F:GTP binding"/>
    <property type="evidence" value="ECO:0007669"/>
    <property type="project" value="UniProtKB-UniRule"/>
</dbReference>
<evidence type="ECO:0000256" key="4">
    <source>
        <dbReference type="ARBA" id="ARBA00022768"/>
    </source>
</evidence>
<dbReference type="InterPro" id="IPR041095">
    <property type="entry name" value="EFG_II"/>
</dbReference>
<accession>G0GEQ7</accession>
<evidence type="ECO:0000256" key="7">
    <source>
        <dbReference type="ARBA" id="ARBA00024731"/>
    </source>
</evidence>
<dbReference type="Gene3D" id="3.30.70.240">
    <property type="match status" value="1"/>
</dbReference>
<dbReference type="Proteomes" id="UP000007254">
    <property type="component" value="Chromosome"/>
</dbReference>
<dbReference type="Pfam" id="PF03764">
    <property type="entry name" value="EFG_IV"/>
    <property type="match status" value="1"/>
</dbReference>
<dbReference type="HAMAP" id="MF_00054_B">
    <property type="entry name" value="EF_G_EF_2_B"/>
    <property type="match status" value="1"/>
</dbReference>
<dbReference type="SUPFAM" id="SSF52540">
    <property type="entry name" value="P-loop containing nucleoside triphosphate hydrolases"/>
    <property type="match status" value="1"/>
</dbReference>
<comment type="subcellular location">
    <subcellularLocation>
        <location evidence="1 8">Cytoplasm</location>
    </subcellularLocation>
</comment>
<evidence type="ECO:0000256" key="6">
    <source>
        <dbReference type="ARBA" id="ARBA00023134"/>
    </source>
</evidence>
<dbReference type="SMART" id="SM00838">
    <property type="entry name" value="EFG_C"/>
    <property type="match status" value="1"/>
</dbReference>
<dbReference type="Gene3D" id="3.30.230.10">
    <property type="match status" value="1"/>
</dbReference>
<dbReference type="InterPro" id="IPR004540">
    <property type="entry name" value="Transl_elong_EFG/EF2"/>
</dbReference>
<reference evidence="11 12" key="1">
    <citation type="submission" date="2011-06" db="EMBL/GenBank/DDBJ databases">
        <title>The complete genome of Spirochaeta thermophila DSM 6578.</title>
        <authorList>
            <consortium name="US DOE Joint Genome Institute (JGI-PGF)"/>
            <person name="Lucas S."/>
            <person name="Lapidus A."/>
            <person name="Bruce D."/>
            <person name="Goodwin L."/>
            <person name="Pitluck S."/>
            <person name="Peters L."/>
            <person name="Kyrpides N."/>
            <person name="Mavromatis K."/>
            <person name="Ivanova N."/>
            <person name="Mikailova N."/>
            <person name="Pagani I."/>
            <person name="Chertkov O."/>
            <person name="Detter J.C."/>
            <person name="Tapia R."/>
            <person name="Han C."/>
            <person name="Land M."/>
            <person name="Hauser L."/>
            <person name="Markowitz V."/>
            <person name="Cheng J.-F."/>
            <person name="Hugenholtz P."/>
            <person name="Woyke T."/>
            <person name="Wu D."/>
            <person name="Spring S."/>
            <person name="Merkhoffer B."/>
            <person name="Schneider S."/>
            <person name="Klenk H.-P."/>
            <person name="Eisen J.A."/>
        </authorList>
    </citation>
    <scope>NUCLEOTIDE SEQUENCE [LARGE SCALE GENOMIC DNA]</scope>
    <source>
        <strain evidence="12">ATCC 700085 / DSM 6578 / Z-1203</strain>
    </source>
</reference>